<dbReference type="Proteomes" id="UP000324705">
    <property type="component" value="Chromosome 3B"/>
</dbReference>
<feature type="domain" description="MLLE-like" evidence="1">
    <location>
        <begin position="5"/>
        <end position="60"/>
    </location>
</feature>
<dbReference type="OMA" id="FTGTEIM"/>
<reference evidence="2 3" key="1">
    <citation type="submission" date="2017-09" db="EMBL/GenBank/DDBJ databases">
        <authorList>
            <consortium name="International Durum Wheat Genome Sequencing Consortium (IDWGSC)"/>
            <person name="Milanesi L."/>
        </authorList>
    </citation>
    <scope>NUCLEOTIDE SEQUENCE [LARGE SCALE GENOMIC DNA]</scope>
    <source>
        <strain evidence="3">cv. Svevo</strain>
    </source>
</reference>
<accession>A0A9R1QSW3</accession>
<gene>
    <name evidence="2" type="ORF">TRITD_3Bv1G200550</name>
</gene>
<name>A0A9R1QSW3_TRITD</name>
<evidence type="ECO:0000313" key="3">
    <source>
        <dbReference type="Proteomes" id="UP000324705"/>
    </source>
</evidence>
<sequence length="71" mass="8120">MEEDPRQKFKEKAINELSRLGFTGTEIMNATSIFAKAPEEMHMMLALPQNLRRGYVKKTLGKLNSCTITLF</sequence>
<dbReference type="EMBL" id="LT934116">
    <property type="protein sequence ID" value="VAH81549.1"/>
    <property type="molecule type" value="Genomic_DNA"/>
</dbReference>
<organism evidence="2 3">
    <name type="scientific">Triticum turgidum subsp. durum</name>
    <name type="common">Durum wheat</name>
    <name type="synonym">Triticum durum</name>
    <dbReference type="NCBI Taxonomy" id="4567"/>
    <lineage>
        <taxon>Eukaryota</taxon>
        <taxon>Viridiplantae</taxon>
        <taxon>Streptophyta</taxon>
        <taxon>Embryophyta</taxon>
        <taxon>Tracheophyta</taxon>
        <taxon>Spermatophyta</taxon>
        <taxon>Magnoliopsida</taxon>
        <taxon>Liliopsida</taxon>
        <taxon>Poales</taxon>
        <taxon>Poaceae</taxon>
        <taxon>BOP clade</taxon>
        <taxon>Pooideae</taxon>
        <taxon>Triticodae</taxon>
        <taxon>Triticeae</taxon>
        <taxon>Triticinae</taxon>
        <taxon>Triticum</taxon>
    </lineage>
</organism>
<evidence type="ECO:0000259" key="1">
    <source>
        <dbReference type="Pfam" id="PF23950"/>
    </source>
</evidence>
<protein>
    <recommendedName>
        <fullName evidence="1">MLLE-like domain-containing protein</fullName>
    </recommendedName>
</protein>
<dbReference type="PANTHER" id="PTHR48464:SF1">
    <property type="entry name" value="MYB_SANT-LIKE DOMAIN-CONTAINING PROTEIN"/>
    <property type="match status" value="1"/>
</dbReference>
<evidence type="ECO:0000313" key="2">
    <source>
        <dbReference type="EMBL" id="VAH81549.1"/>
    </source>
</evidence>
<dbReference type="PANTHER" id="PTHR48464">
    <property type="match status" value="1"/>
</dbReference>
<dbReference type="Pfam" id="PF23950">
    <property type="entry name" value="MLLE_2"/>
    <property type="match status" value="1"/>
</dbReference>
<proteinExistence type="predicted"/>
<keyword evidence="3" id="KW-1185">Reference proteome</keyword>
<dbReference type="AlphaFoldDB" id="A0A9R1QSW3"/>
<dbReference type="Gramene" id="TRITD3Bv1G200550.1">
    <property type="protein sequence ID" value="TRITD3Bv1G200550.1"/>
    <property type="gene ID" value="TRITD3Bv1G200550"/>
</dbReference>
<dbReference type="InterPro" id="IPR056623">
    <property type="entry name" value="MLLE_2"/>
</dbReference>